<dbReference type="InterPro" id="IPR001902">
    <property type="entry name" value="SLC26A/SulP_fam"/>
</dbReference>
<feature type="transmembrane region" description="Helical" evidence="5">
    <location>
        <begin position="177"/>
        <end position="199"/>
    </location>
</feature>
<dbReference type="AlphaFoldDB" id="A0A7S3LQ55"/>
<feature type="transmembrane region" description="Helical" evidence="5">
    <location>
        <begin position="59"/>
        <end position="79"/>
    </location>
</feature>
<feature type="transmembrane region" description="Helical" evidence="5">
    <location>
        <begin position="411"/>
        <end position="436"/>
    </location>
</feature>
<evidence type="ECO:0000256" key="2">
    <source>
        <dbReference type="ARBA" id="ARBA00022692"/>
    </source>
</evidence>
<keyword evidence="3 5" id="KW-1133">Transmembrane helix</keyword>
<keyword evidence="2 5" id="KW-0812">Transmembrane</keyword>
<accession>A0A7S3LQ55</accession>
<protein>
    <recommendedName>
        <fullName evidence="6">SLC26A/SulP transporter domain-containing protein</fullName>
    </recommendedName>
</protein>
<gene>
    <name evidence="7" type="ORF">ASTO00021_LOCUS8093</name>
</gene>
<evidence type="ECO:0000256" key="1">
    <source>
        <dbReference type="ARBA" id="ARBA00004141"/>
    </source>
</evidence>
<comment type="subcellular location">
    <subcellularLocation>
        <location evidence="1">Membrane</location>
        <topology evidence="1">Multi-pass membrane protein</topology>
    </subcellularLocation>
</comment>
<evidence type="ECO:0000256" key="5">
    <source>
        <dbReference type="SAM" id="Phobius"/>
    </source>
</evidence>
<feature type="transmembrane region" description="Helical" evidence="5">
    <location>
        <begin position="275"/>
        <end position="294"/>
    </location>
</feature>
<keyword evidence="4 5" id="KW-0472">Membrane</keyword>
<feature type="transmembrane region" description="Helical" evidence="5">
    <location>
        <begin position="134"/>
        <end position="157"/>
    </location>
</feature>
<dbReference type="EMBL" id="HBIN01010805">
    <property type="protein sequence ID" value="CAE0437840.1"/>
    <property type="molecule type" value="Transcribed_RNA"/>
</dbReference>
<evidence type="ECO:0000256" key="3">
    <source>
        <dbReference type="ARBA" id="ARBA00022989"/>
    </source>
</evidence>
<evidence type="ECO:0000256" key="4">
    <source>
        <dbReference type="ARBA" id="ARBA00023136"/>
    </source>
</evidence>
<evidence type="ECO:0000313" key="7">
    <source>
        <dbReference type="EMBL" id="CAE0437840.1"/>
    </source>
</evidence>
<name>A0A7S3LQ55_9STRA</name>
<feature type="transmembrane region" description="Helical" evidence="5">
    <location>
        <begin position="242"/>
        <end position="263"/>
    </location>
</feature>
<dbReference type="Pfam" id="PF00916">
    <property type="entry name" value="Sulfate_transp"/>
    <property type="match status" value="1"/>
</dbReference>
<feature type="transmembrane region" description="Helical" evidence="5">
    <location>
        <begin position="349"/>
        <end position="368"/>
    </location>
</feature>
<dbReference type="PANTHER" id="PTHR11814">
    <property type="entry name" value="SULFATE TRANSPORTER"/>
    <property type="match status" value="1"/>
</dbReference>
<feature type="domain" description="SLC26A/SulP transporter" evidence="6">
    <location>
        <begin position="20"/>
        <end position="416"/>
    </location>
</feature>
<organism evidence="7">
    <name type="scientific">Aplanochytrium stocchinoi</name>
    <dbReference type="NCBI Taxonomy" id="215587"/>
    <lineage>
        <taxon>Eukaryota</taxon>
        <taxon>Sar</taxon>
        <taxon>Stramenopiles</taxon>
        <taxon>Bigyra</taxon>
        <taxon>Labyrinthulomycetes</taxon>
        <taxon>Thraustochytrida</taxon>
        <taxon>Thraustochytriidae</taxon>
        <taxon>Aplanochytrium</taxon>
    </lineage>
</organism>
<dbReference type="GO" id="GO:0016020">
    <property type="term" value="C:membrane"/>
    <property type="evidence" value="ECO:0007669"/>
    <property type="project" value="UniProtKB-SubCell"/>
</dbReference>
<feature type="transmembrane region" description="Helical" evidence="5">
    <location>
        <begin position="211"/>
        <end position="230"/>
    </location>
</feature>
<feature type="transmembrane region" description="Helical" evidence="5">
    <location>
        <begin position="99"/>
        <end position="122"/>
    </location>
</feature>
<proteinExistence type="predicted"/>
<feature type="transmembrane region" description="Helical" evidence="5">
    <location>
        <begin position="314"/>
        <end position="337"/>
    </location>
</feature>
<reference evidence="7" key="1">
    <citation type="submission" date="2021-01" db="EMBL/GenBank/DDBJ databases">
        <authorList>
            <person name="Corre E."/>
            <person name="Pelletier E."/>
            <person name="Niang G."/>
            <person name="Scheremetjew M."/>
            <person name="Finn R."/>
            <person name="Kale V."/>
            <person name="Holt S."/>
            <person name="Cochrane G."/>
            <person name="Meng A."/>
            <person name="Brown T."/>
            <person name="Cohen L."/>
        </authorList>
    </citation>
    <scope>NUCLEOTIDE SEQUENCE</scope>
    <source>
        <strain evidence="7">GSBS06</strain>
    </source>
</reference>
<feature type="transmembrane region" description="Helical" evidence="5">
    <location>
        <begin position="20"/>
        <end position="47"/>
    </location>
</feature>
<sequence>MVALLHIREWLPNYSFEKDFAFDCISGVTVGMMAIPQSISYASIAGLPAQYGLYSDLQIMYPIFGTSKYLVVGPVAVMSLMARVALERIDGLQEFSPEWIKLACFLSLLVSLLQLGLATLGLGTTISRLFPETVISGFASAAAMIIASTQFPGLLGLQKCSSSSDGSCSFPVSVLHVLANIPNCQISAVLCSAICLVLLFSFKAKKFGSGIISNFGPLTVVTFSIIYVRLSEYIWGKNSVSLAQVGAIPAGLPPVQIGSFHIFPSSIDQSSLLQLLLSCVPIALIGFTEAITIAKTSAKVCDGDVNSVHENNEMFALAACNAFTSWVGGYPVTGSFSRTAINAESGARSALSTAIAAVAVVVVLLFFTPYLESLPKPVVASIVISCVIRLIDFKEFIHLRHLWQQERNTDFFVFCVVVLTSLATGVENGLLAGVILHKFLRWRYKKNAGVL</sequence>
<evidence type="ECO:0000259" key="6">
    <source>
        <dbReference type="Pfam" id="PF00916"/>
    </source>
</evidence>
<dbReference type="InterPro" id="IPR011547">
    <property type="entry name" value="SLC26A/SulP_dom"/>
</dbReference>
<dbReference type="GO" id="GO:0055085">
    <property type="term" value="P:transmembrane transport"/>
    <property type="evidence" value="ECO:0007669"/>
    <property type="project" value="InterPro"/>
</dbReference>